<dbReference type="CDD" id="cd01949">
    <property type="entry name" value="GGDEF"/>
    <property type="match status" value="1"/>
</dbReference>
<dbReference type="PROSITE" id="PS51832">
    <property type="entry name" value="HD_GYP"/>
    <property type="match status" value="1"/>
</dbReference>
<dbReference type="InterPro" id="IPR035965">
    <property type="entry name" value="PAS-like_dom_sf"/>
</dbReference>
<dbReference type="SMART" id="SM00267">
    <property type="entry name" value="GGDEF"/>
    <property type="match status" value="1"/>
</dbReference>
<dbReference type="Pfam" id="PF13426">
    <property type="entry name" value="PAS_9"/>
    <property type="match status" value="1"/>
</dbReference>
<dbReference type="SUPFAM" id="SSF55073">
    <property type="entry name" value="Nucleotide cyclase"/>
    <property type="match status" value="1"/>
</dbReference>
<dbReference type="Proteomes" id="UP000485569">
    <property type="component" value="Unassembled WGS sequence"/>
</dbReference>
<protein>
    <submittedName>
        <fullName evidence="5">Cyclic di-GMP phosphodiesterase response regulator RpfG</fullName>
        <ecNumber evidence="5">3.1.4.52</ecNumber>
    </submittedName>
</protein>
<dbReference type="NCBIfam" id="TIGR00229">
    <property type="entry name" value="sensory_box"/>
    <property type="match status" value="1"/>
</dbReference>
<dbReference type="CDD" id="cd00130">
    <property type="entry name" value="PAS"/>
    <property type="match status" value="1"/>
</dbReference>
<feature type="domain" description="HD-GYP" evidence="4">
    <location>
        <begin position="402"/>
        <end position="590"/>
    </location>
</feature>
<evidence type="ECO:0000259" key="2">
    <source>
        <dbReference type="PROSITE" id="PS50112"/>
    </source>
</evidence>
<name>A0A1V5SYE7_9BACT</name>
<feature type="transmembrane region" description="Helical" evidence="1">
    <location>
        <begin position="40"/>
        <end position="73"/>
    </location>
</feature>
<gene>
    <name evidence="5" type="primary">rpfG_6</name>
    <name evidence="5" type="ORF">BWY41_00827</name>
</gene>
<dbReference type="InterPro" id="IPR037522">
    <property type="entry name" value="HD_GYP_dom"/>
</dbReference>
<dbReference type="InterPro" id="IPR029787">
    <property type="entry name" value="Nucleotide_cyclase"/>
</dbReference>
<dbReference type="SUPFAM" id="SSF109604">
    <property type="entry name" value="HD-domain/PDEase-like"/>
    <property type="match status" value="1"/>
</dbReference>
<comment type="caution">
    <text evidence="5">The sequence shown here is derived from an EMBL/GenBank/DDBJ whole genome shotgun (WGS) entry which is preliminary data.</text>
</comment>
<evidence type="ECO:0000259" key="3">
    <source>
        <dbReference type="PROSITE" id="PS50887"/>
    </source>
</evidence>
<dbReference type="Pfam" id="PF13487">
    <property type="entry name" value="HD_5"/>
    <property type="match status" value="1"/>
</dbReference>
<dbReference type="Gene3D" id="1.10.3210.10">
    <property type="entry name" value="Hypothetical protein af1432"/>
    <property type="match status" value="1"/>
</dbReference>
<feature type="domain" description="PAS" evidence="2">
    <location>
        <begin position="124"/>
        <end position="172"/>
    </location>
</feature>
<keyword evidence="1" id="KW-0472">Membrane</keyword>
<dbReference type="InterPro" id="IPR000160">
    <property type="entry name" value="GGDEF_dom"/>
</dbReference>
<keyword evidence="1" id="KW-0812">Transmembrane</keyword>
<dbReference type="Gene3D" id="3.30.70.270">
    <property type="match status" value="1"/>
</dbReference>
<sequence length="590" mass="66877">MDLFTTKWNKYKRLLMITAIIAYAVLIPIVSKYIGIPERGILGTFLIFLFTMMWGLKGGIIGAVYSIINLGYYIANSPHQIDNSFLVLGTVLYLFIGIALGRLLDVVRSQKANLSNLLESLEQKETNYHQLFDTIVDCLFVFDINDIYGHVNIVDVNTVACKLLGYGKEEILQLTCNDLIDKDYLKKMKYFFGKLFHADQEFLFETIFITKQGKKITVECHCNSISKNGKVFGICVARDISERKAVEEKIRYLTFHDSLTGIYNRAYFENELEKYDNLRYLPISIIIGDMNGLKLVNDAFGHDEGDRLLKIAAKCLKESCRQADTVARYGGDEFVILLPNTTNQETEDIIERIKNKISQAQFGPVPPSIALGSETKTVMNQDIHLILKQAEDKMYQQKLTSEQSNRSAVITTLERTLIEVSEETELHALRLQALCDQMCEKMNLPGSLKSELRLLAVLHDIGKVAIPQTILTKASELSLDEWRLIKQHPEIGYRIAQSSPDLAFIAKGILTHHERWDGTGYPRGLKGEDIPLSSRILAIVDAYDVMVSGRAYKEKMSNEDAIEEIERTSGTQFDPNLAKIFIEIIINENV</sequence>
<feature type="domain" description="GGDEF" evidence="3">
    <location>
        <begin position="281"/>
        <end position="412"/>
    </location>
</feature>
<dbReference type="CDD" id="cd00077">
    <property type="entry name" value="HDc"/>
    <property type="match status" value="1"/>
</dbReference>
<dbReference type="Pfam" id="PF00990">
    <property type="entry name" value="GGDEF"/>
    <property type="match status" value="1"/>
</dbReference>
<dbReference type="InterPro" id="IPR003607">
    <property type="entry name" value="HD/PDEase_dom"/>
</dbReference>
<accession>A0A1V5SYE7</accession>
<dbReference type="SMART" id="SM00471">
    <property type="entry name" value="HDc"/>
    <property type="match status" value="1"/>
</dbReference>
<dbReference type="PANTHER" id="PTHR43155">
    <property type="entry name" value="CYCLIC DI-GMP PHOSPHODIESTERASE PA4108-RELATED"/>
    <property type="match status" value="1"/>
</dbReference>
<dbReference type="InterPro" id="IPR043128">
    <property type="entry name" value="Rev_trsase/Diguanyl_cyclase"/>
</dbReference>
<dbReference type="PROSITE" id="PS50887">
    <property type="entry name" value="GGDEF"/>
    <property type="match status" value="1"/>
</dbReference>
<organism evidence="5">
    <name type="scientific">Candidatus Atribacter allofermentans</name>
    <dbReference type="NCBI Taxonomy" id="1852833"/>
    <lineage>
        <taxon>Bacteria</taxon>
        <taxon>Pseudomonadati</taxon>
        <taxon>Atribacterota</taxon>
        <taxon>Atribacteria</taxon>
        <taxon>Atribacterales</taxon>
        <taxon>Atribacteraceae</taxon>
        <taxon>Atribacter</taxon>
    </lineage>
</organism>
<feature type="transmembrane region" description="Helical" evidence="1">
    <location>
        <begin position="85"/>
        <end position="104"/>
    </location>
</feature>
<keyword evidence="1" id="KW-1133">Transmembrane helix</keyword>
<dbReference type="GO" id="GO:0071111">
    <property type="term" value="F:cyclic-guanylate-specific phosphodiesterase activity"/>
    <property type="evidence" value="ECO:0007669"/>
    <property type="project" value="UniProtKB-EC"/>
</dbReference>
<dbReference type="InterPro" id="IPR000014">
    <property type="entry name" value="PAS"/>
</dbReference>
<keyword evidence="5" id="KW-0378">Hydrolase</keyword>
<feature type="transmembrane region" description="Helical" evidence="1">
    <location>
        <begin position="14"/>
        <end position="34"/>
    </location>
</feature>
<dbReference type="NCBIfam" id="TIGR00254">
    <property type="entry name" value="GGDEF"/>
    <property type="match status" value="1"/>
</dbReference>
<dbReference type="PROSITE" id="PS50112">
    <property type="entry name" value="PAS"/>
    <property type="match status" value="1"/>
</dbReference>
<dbReference type="SUPFAM" id="SSF55785">
    <property type="entry name" value="PYP-like sensor domain (PAS domain)"/>
    <property type="match status" value="1"/>
</dbReference>
<dbReference type="EMBL" id="MWBQ01000050">
    <property type="protein sequence ID" value="OQA59537.1"/>
    <property type="molecule type" value="Genomic_DNA"/>
</dbReference>
<proteinExistence type="predicted"/>
<dbReference type="PANTHER" id="PTHR43155:SF2">
    <property type="entry name" value="CYCLIC DI-GMP PHOSPHODIESTERASE PA4108"/>
    <property type="match status" value="1"/>
</dbReference>
<evidence type="ECO:0000259" key="4">
    <source>
        <dbReference type="PROSITE" id="PS51832"/>
    </source>
</evidence>
<evidence type="ECO:0000256" key="1">
    <source>
        <dbReference type="SAM" id="Phobius"/>
    </source>
</evidence>
<dbReference type="Gene3D" id="3.30.450.20">
    <property type="entry name" value="PAS domain"/>
    <property type="match status" value="1"/>
</dbReference>
<reference evidence="5" key="1">
    <citation type="submission" date="2017-02" db="EMBL/GenBank/DDBJ databases">
        <title>Delving into the versatile metabolic prowess of the omnipresent phylum Bacteroidetes.</title>
        <authorList>
            <person name="Nobu M.K."/>
            <person name="Mei R."/>
            <person name="Narihiro T."/>
            <person name="Kuroda K."/>
            <person name="Liu W.-T."/>
        </authorList>
    </citation>
    <scope>NUCLEOTIDE SEQUENCE</scope>
    <source>
        <strain evidence="5">ADurb.Bin276</strain>
    </source>
</reference>
<dbReference type="AlphaFoldDB" id="A0A1V5SYE7"/>
<evidence type="ECO:0000313" key="5">
    <source>
        <dbReference type="EMBL" id="OQA59537.1"/>
    </source>
</evidence>
<dbReference type="EC" id="3.1.4.52" evidence="5"/>